<dbReference type="SUPFAM" id="SSF52540">
    <property type="entry name" value="P-loop containing nucleoside triphosphate hydrolases"/>
    <property type="match status" value="1"/>
</dbReference>
<dbReference type="EMBL" id="KI658066">
    <property type="protein sequence ID" value="ETN83950.1"/>
    <property type="molecule type" value="Genomic_DNA"/>
</dbReference>
<dbReference type="GO" id="GO:0003924">
    <property type="term" value="F:GTPase activity"/>
    <property type="evidence" value="ECO:0007669"/>
    <property type="project" value="InterPro"/>
</dbReference>
<dbReference type="AlphaFoldDB" id="W2TPE2"/>
<evidence type="ECO:0000313" key="3">
    <source>
        <dbReference type="Proteomes" id="UP000053676"/>
    </source>
</evidence>
<dbReference type="Pfam" id="PF00009">
    <property type="entry name" value="GTP_EFTU"/>
    <property type="match status" value="1"/>
</dbReference>
<feature type="domain" description="Tr-type G" evidence="1">
    <location>
        <begin position="70"/>
        <end position="98"/>
    </location>
</feature>
<accession>W2TPE2</accession>
<dbReference type="STRING" id="51031.W2TPE2"/>
<name>W2TPE2_NECAM</name>
<protein>
    <recommendedName>
        <fullName evidence="1">Tr-type G domain-containing protein</fullName>
    </recommendedName>
</protein>
<organism evidence="2 3">
    <name type="scientific">Necator americanus</name>
    <name type="common">Human hookworm</name>
    <dbReference type="NCBI Taxonomy" id="51031"/>
    <lineage>
        <taxon>Eukaryota</taxon>
        <taxon>Metazoa</taxon>
        <taxon>Ecdysozoa</taxon>
        <taxon>Nematoda</taxon>
        <taxon>Chromadorea</taxon>
        <taxon>Rhabditida</taxon>
        <taxon>Rhabditina</taxon>
        <taxon>Rhabditomorpha</taxon>
        <taxon>Strongyloidea</taxon>
        <taxon>Ancylostomatidae</taxon>
        <taxon>Bunostominae</taxon>
        <taxon>Necator</taxon>
    </lineage>
</organism>
<dbReference type="KEGG" id="nai:NECAME_01743"/>
<evidence type="ECO:0000259" key="1">
    <source>
        <dbReference type="Pfam" id="PF00009"/>
    </source>
</evidence>
<dbReference type="InterPro" id="IPR027417">
    <property type="entry name" value="P-loop_NTPase"/>
</dbReference>
<proteinExistence type="predicted"/>
<dbReference type="Gene3D" id="3.40.50.300">
    <property type="entry name" value="P-loop containing nucleotide triphosphate hydrolases"/>
    <property type="match status" value="1"/>
</dbReference>
<gene>
    <name evidence="2" type="ORF">NECAME_01743</name>
</gene>
<dbReference type="GO" id="GO:0005525">
    <property type="term" value="F:GTP binding"/>
    <property type="evidence" value="ECO:0007669"/>
    <property type="project" value="InterPro"/>
</dbReference>
<sequence length="135" mass="15263">MNHSKDVGLVFLRRMAFARPFALQFSRSVHEFPFQSFFSDIHWNFAHRNALGDLYLRRLSQSAQVISKSNYNVGTIGHIDHGKTTLTAAITHVLAKQEFSAFDFSHAEPTRVAMQSRPVEAKATEVIINTCQLQG</sequence>
<dbReference type="OrthoDB" id="2067at2759"/>
<evidence type="ECO:0000313" key="2">
    <source>
        <dbReference type="EMBL" id="ETN83950.1"/>
    </source>
</evidence>
<reference evidence="3" key="1">
    <citation type="journal article" date="2014" name="Nat. Genet.">
        <title>Genome of the human hookworm Necator americanus.</title>
        <authorList>
            <person name="Tang Y.T."/>
            <person name="Gao X."/>
            <person name="Rosa B.A."/>
            <person name="Abubucker S."/>
            <person name="Hallsworth-Pepin K."/>
            <person name="Martin J."/>
            <person name="Tyagi R."/>
            <person name="Heizer E."/>
            <person name="Zhang X."/>
            <person name="Bhonagiri-Palsikar V."/>
            <person name="Minx P."/>
            <person name="Warren W.C."/>
            <person name="Wang Q."/>
            <person name="Zhan B."/>
            <person name="Hotez P.J."/>
            <person name="Sternberg P.W."/>
            <person name="Dougall A."/>
            <person name="Gaze S.T."/>
            <person name="Mulvenna J."/>
            <person name="Sotillo J."/>
            <person name="Ranganathan S."/>
            <person name="Rabelo E.M."/>
            <person name="Wilson R.K."/>
            <person name="Felgner P.L."/>
            <person name="Bethony J."/>
            <person name="Hawdon J.M."/>
            <person name="Gasser R.B."/>
            <person name="Loukas A."/>
            <person name="Mitreva M."/>
        </authorList>
    </citation>
    <scope>NUCLEOTIDE SEQUENCE [LARGE SCALE GENOMIC DNA]</scope>
</reference>
<keyword evidence="3" id="KW-1185">Reference proteome</keyword>
<dbReference type="InterPro" id="IPR000795">
    <property type="entry name" value="T_Tr_GTP-bd_dom"/>
</dbReference>
<dbReference type="Proteomes" id="UP000053676">
    <property type="component" value="Unassembled WGS sequence"/>
</dbReference>